<proteinExistence type="inferred from homology"/>
<evidence type="ECO:0000256" key="1">
    <source>
        <dbReference type="ARBA" id="ARBA00004141"/>
    </source>
</evidence>
<feature type="transmembrane region" description="Helical" evidence="7">
    <location>
        <begin position="44"/>
        <end position="64"/>
    </location>
</feature>
<evidence type="ECO:0000256" key="7">
    <source>
        <dbReference type="SAM" id="Phobius"/>
    </source>
</evidence>
<sequence>MDPTSITLLAALAGGLTATALRLPPLLGFLAAGFVLHGLGVPEVPVVSLAADLGVTLLLFSVGLKVNVRTLVRREVLGVGALHMVLTTALVALVLGALGLTGWAIVGGTDWRTALLVGFSLSFASTVFVVKVLEEQSGSRSLAGRTAIGILVLQDLAAVVFLTASHGSLPGPEALLVLLLLPGSLVLRRVLDRLGHAELRPLFGVVLALVPGYALFDAVGLKGDLGALAIGMLLASHPGSEALSKSLLSVKDLFLVGFFLSIGFTGIPDLPHLLIALGLVALIPLRGLALAWLLWWAGLRRRTSVVTATAMANYSEFALIVAVAAPASLLGPEWVGVLATAIAVSFVLGTVTRHPEWVVRVTSRLMPDRPSERLHPDDRPVDVGHHQAVVLGMGRVGRSAYERLAGEHGLSVVGVENSVERAEKLRADGLDVVEGDATDPEFWDRVRTGDVAVVLLAMPFHGNNIEALSHLRGSGYEGTVAVVAQQDSDLEHARRAGAATGLQLYDGAGAELADRAVRALPGA</sequence>
<feature type="transmembrane region" description="Helical" evidence="7">
    <location>
        <begin position="174"/>
        <end position="190"/>
    </location>
</feature>
<dbReference type="GO" id="GO:1902600">
    <property type="term" value="P:proton transmembrane transport"/>
    <property type="evidence" value="ECO:0007669"/>
    <property type="project" value="InterPro"/>
</dbReference>
<accession>A0A9X2D3N2</accession>
<dbReference type="InterPro" id="IPR006153">
    <property type="entry name" value="Cation/H_exchanger_TM"/>
</dbReference>
<dbReference type="Pfam" id="PF00999">
    <property type="entry name" value="Na_H_Exchanger"/>
    <property type="match status" value="1"/>
</dbReference>
<feature type="transmembrane region" description="Helical" evidence="7">
    <location>
        <begin position="308"/>
        <end position="328"/>
    </location>
</feature>
<keyword evidence="10" id="KW-1185">Reference proteome</keyword>
<feature type="domain" description="RCK N-terminal" evidence="8">
    <location>
        <begin position="385"/>
        <end position="503"/>
    </location>
</feature>
<dbReference type="SUPFAM" id="SSF51735">
    <property type="entry name" value="NAD(P)-binding Rossmann-fold domains"/>
    <property type="match status" value="1"/>
</dbReference>
<name>A0A9X2D3N2_9ACTN</name>
<feature type="transmembrane region" description="Helical" evidence="7">
    <location>
        <begin position="142"/>
        <end position="162"/>
    </location>
</feature>
<feature type="transmembrane region" description="Helical" evidence="7">
    <location>
        <begin position="111"/>
        <end position="130"/>
    </location>
</feature>
<keyword evidence="6 7" id="KW-0472">Membrane</keyword>
<dbReference type="GO" id="GO:0006813">
    <property type="term" value="P:potassium ion transport"/>
    <property type="evidence" value="ECO:0007669"/>
    <property type="project" value="InterPro"/>
</dbReference>
<dbReference type="Proteomes" id="UP001139485">
    <property type="component" value="Unassembled WGS sequence"/>
</dbReference>
<dbReference type="InterPro" id="IPR036291">
    <property type="entry name" value="NAD(P)-bd_dom_sf"/>
</dbReference>
<dbReference type="GO" id="GO:0016020">
    <property type="term" value="C:membrane"/>
    <property type="evidence" value="ECO:0007669"/>
    <property type="project" value="UniProtKB-SubCell"/>
</dbReference>
<dbReference type="InterPro" id="IPR038770">
    <property type="entry name" value="Na+/solute_symporter_sf"/>
</dbReference>
<dbReference type="Gene3D" id="1.20.1530.20">
    <property type="match status" value="1"/>
</dbReference>
<evidence type="ECO:0000256" key="4">
    <source>
        <dbReference type="ARBA" id="ARBA00022692"/>
    </source>
</evidence>
<comment type="similarity">
    <text evidence="2">Belongs to the monovalent cation:proton antiporter 2 (CPA2) transporter (TC 2.A.37) family.</text>
</comment>
<dbReference type="RefSeq" id="WP_250825702.1">
    <property type="nucleotide sequence ID" value="NZ_JAMOIL010000001.1"/>
</dbReference>
<dbReference type="PANTHER" id="PTHR42751:SF1">
    <property type="entry name" value="CATION_PROTON ANTIPORTER YBAL-RELATED"/>
    <property type="match status" value="1"/>
</dbReference>
<dbReference type="AlphaFoldDB" id="A0A9X2D3N2"/>
<dbReference type="Gene3D" id="3.40.50.720">
    <property type="entry name" value="NAD(P)-binding Rossmann-like Domain"/>
    <property type="match status" value="1"/>
</dbReference>
<keyword evidence="4 7" id="KW-0812">Transmembrane</keyword>
<organism evidence="9 10">
    <name type="scientific">Nocardioides bruguierae</name>
    <dbReference type="NCBI Taxonomy" id="2945102"/>
    <lineage>
        <taxon>Bacteria</taxon>
        <taxon>Bacillati</taxon>
        <taxon>Actinomycetota</taxon>
        <taxon>Actinomycetes</taxon>
        <taxon>Propionibacteriales</taxon>
        <taxon>Nocardioidaceae</taxon>
        <taxon>Nocardioides</taxon>
    </lineage>
</organism>
<keyword evidence="3" id="KW-0813">Transport</keyword>
<evidence type="ECO:0000256" key="2">
    <source>
        <dbReference type="ARBA" id="ARBA00005551"/>
    </source>
</evidence>
<dbReference type="PANTHER" id="PTHR42751">
    <property type="entry name" value="SODIUM/HYDROGEN EXCHANGER FAMILY/TRKA DOMAIN PROTEIN"/>
    <property type="match status" value="1"/>
</dbReference>
<feature type="transmembrane region" description="Helical" evidence="7">
    <location>
        <begin position="76"/>
        <end position="105"/>
    </location>
</feature>
<evidence type="ECO:0000256" key="6">
    <source>
        <dbReference type="ARBA" id="ARBA00023136"/>
    </source>
</evidence>
<feature type="transmembrane region" description="Helical" evidence="7">
    <location>
        <begin position="202"/>
        <end position="219"/>
    </location>
</feature>
<keyword evidence="5 7" id="KW-1133">Transmembrane helix</keyword>
<evidence type="ECO:0000256" key="5">
    <source>
        <dbReference type="ARBA" id="ARBA00022989"/>
    </source>
</evidence>
<evidence type="ECO:0000259" key="8">
    <source>
        <dbReference type="PROSITE" id="PS51201"/>
    </source>
</evidence>
<feature type="transmembrane region" description="Helical" evidence="7">
    <location>
        <begin position="273"/>
        <end position="296"/>
    </location>
</feature>
<dbReference type="Pfam" id="PF02254">
    <property type="entry name" value="TrkA_N"/>
    <property type="match status" value="1"/>
</dbReference>
<gene>
    <name evidence="9" type="ORF">M8330_00315</name>
</gene>
<comment type="subcellular location">
    <subcellularLocation>
        <location evidence="1">Membrane</location>
        <topology evidence="1">Multi-pass membrane protein</topology>
    </subcellularLocation>
</comment>
<evidence type="ECO:0000313" key="10">
    <source>
        <dbReference type="Proteomes" id="UP001139485"/>
    </source>
</evidence>
<evidence type="ECO:0000313" key="9">
    <source>
        <dbReference type="EMBL" id="MCM0618731.1"/>
    </source>
</evidence>
<reference evidence="9" key="1">
    <citation type="submission" date="2022-05" db="EMBL/GenBank/DDBJ databases">
        <authorList>
            <person name="Tuo L."/>
        </authorList>
    </citation>
    <scope>NUCLEOTIDE SEQUENCE</scope>
    <source>
        <strain evidence="9">BSK12Z-4</strain>
    </source>
</reference>
<evidence type="ECO:0000256" key="3">
    <source>
        <dbReference type="ARBA" id="ARBA00022448"/>
    </source>
</evidence>
<protein>
    <submittedName>
        <fullName evidence="9">Cation:proton antiporter</fullName>
    </submittedName>
</protein>
<dbReference type="GO" id="GO:0015297">
    <property type="term" value="F:antiporter activity"/>
    <property type="evidence" value="ECO:0007669"/>
    <property type="project" value="InterPro"/>
</dbReference>
<dbReference type="EMBL" id="JAMOIL010000001">
    <property type="protein sequence ID" value="MCM0618731.1"/>
    <property type="molecule type" value="Genomic_DNA"/>
</dbReference>
<dbReference type="InterPro" id="IPR003148">
    <property type="entry name" value="RCK_N"/>
</dbReference>
<comment type="caution">
    <text evidence="9">The sequence shown here is derived from an EMBL/GenBank/DDBJ whole genome shotgun (WGS) entry which is preliminary data.</text>
</comment>
<dbReference type="PROSITE" id="PS51201">
    <property type="entry name" value="RCK_N"/>
    <property type="match status" value="1"/>
</dbReference>